<feature type="region of interest" description="Disordered" evidence="2">
    <location>
        <begin position="34"/>
        <end position="91"/>
    </location>
</feature>
<dbReference type="Gene3D" id="3.30.379.30">
    <property type="match status" value="1"/>
</dbReference>
<evidence type="ECO:0000256" key="2">
    <source>
        <dbReference type="SAM" id="MobiDB-lite"/>
    </source>
</evidence>
<keyword evidence="1" id="KW-1003">Cell membrane</keyword>
<dbReference type="Proteomes" id="UP001589799">
    <property type="component" value="Unassembled WGS sequence"/>
</dbReference>
<dbReference type="Gene3D" id="3.30.379.20">
    <property type="match status" value="1"/>
</dbReference>
<dbReference type="RefSeq" id="WP_377700026.1">
    <property type="nucleotide sequence ID" value="NZ_JBHLWE010000053.1"/>
</dbReference>
<dbReference type="Gene3D" id="2.60.120.260">
    <property type="entry name" value="Galactose-binding domain-like"/>
    <property type="match status" value="2"/>
</dbReference>
<dbReference type="Pfam" id="PF20916">
    <property type="entry name" value="BscB_a-b"/>
    <property type="match status" value="1"/>
</dbReference>
<feature type="chain" id="PRO_5045010145" description="Cyclic di-GMP-binding protein" evidence="1">
    <location>
        <begin position="24"/>
        <end position="785"/>
    </location>
</feature>
<protein>
    <recommendedName>
        <fullName evidence="1">Cyclic di-GMP-binding protein</fullName>
    </recommendedName>
    <alternativeName>
        <fullName evidence="1">Cellulose synthase regulatory subunit</fullName>
    </alternativeName>
</protein>
<name>A0ABV6IAW1_9RHOB</name>
<reference evidence="4 5" key="1">
    <citation type="submission" date="2024-09" db="EMBL/GenBank/DDBJ databases">
        <authorList>
            <person name="Sun Q."/>
            <person name="Mori K."/>
        </authorList>
    </citation>
    <scope>NUCLEOTIDE SEQUENCE [LARGE SCALE GENOMIC DNA]</scope>
    <source>
        <strain evidence="4 5">KCTC 22789</strain>
    </source>
</reference>
<keyword evidence="5" id="KW-1185">Reference proteome</keyword>
<keyword evidence="1" id="KW-0812">Transmembrane</keyword>
<gene>
    <name evidence="4" type="ORF">ACFFII_16800</name>
</gene>
<sequence length="785" mass="83312">MRRQRCFVALLAIALGIFAPAFAQDEQPLIRLGTEPAAQAPPDSPETDTETTLSADADAVPQIQLPRVPSTASETSDAPASPTIPERDRGEEVVPAAAQEWFLPLVPVASLPARVQMGASLPAPGVLRLTGEIASIDLRLDLPPEVAIPAEVLLKLRSTINVLPDVAAMTVTINDASPVVLPLDHLSGFETVGVPATGLTAGTNRISIELRQPHRIYCGPEASFGVWTEIHLTESGVPVDAAIMAADAAGLALALRAQAATGRTLPILVAENEDAAVQRKLAEMVNRAMSGQVPVEFRSFYELGPPLPLSIALIASDRSHAELREGAAGGLVLQVEHSAGELPSLDELLPPMSLPPNTAPALTPGATTNLAELGQADIIGRTRYFRHEVPFDLPLDWLLLSNQKARLDLRYGFADSLPEGATLLVKINDQTIRLLPLDRDGGQMQAPLDIIFAANLLHGGRNSLVFEMVVPGNPPDAICLPRRADMLVVTNDSTLTVPPAPAMTLAGIATPLSHLGPGSVMVPEGVRDPATLERAAAEFAARLTPRSGEDGGSVRLNLIGVGDMSLIPLDHLELSVRDLQEALVEVGQRPLASAAAGSAAPVRRYQFTEESPGPADQLVSDSDSRDVIERPQRSEFKDWLAGKLDGLTSATFIGSGDSLSAWLAAKQGRAFLLRPDGQEPGELWLVLGSQVSVDAAVQGLVGLRDSGLAKGEAAMLSAEGTWEIWSPVRPPELREPLRLSNLRAVLGNYASWSPLLFTVTILGLALLSAIPALLFILFTRRRGQL</sequence>
<dbReference type="Pfam" id="PF03170">
    <property type="entry name" value="BcsB"/>
    <property type="match status" value="2"/>
</dbReference>
<evidence type="ECO:0000259" key="3">
    <source>
        <dbReference type="Pfam" id="PF20916"/>
    </source>
</evidence>
<comment type="caution">
    <text evidence="4">The sequence shown here is derived from an EMBL/GenBank/DDBJ whole genome shotgun (WGS) entry which is preliminary data.</text>
</comment>
<accession>A0ABV6IAW1</accession>
<comment type="pathway">
    <text evidence="1">Glycan metabolism; bacterial cellulose biosynthesis.</text>
</comment>
<feature type="transmembrane region" description="Helical" evidence="1">
    <location>
        <begin position="755"/>
        <end position="778"/>
    </location>
</feature>
<evidence type="ECO:0000313" key="5">
    <source>
        <dbReference type="Proteomes" id="UP001589799"/>
    </source>
</evidence>
<dbReference type="InterPro" id="IPR048861">
    <property type="entry name" value="BscB-like_C"/>
</dbReference>
<comment type="subcellular location">
    <subcellularLocation>
        <location evidence="1">Cell inner membrane</location>
    </subcellularLocation>
</comment>
<feature type="signal peptide" evidence="1">
    <location>
        <begin position="1"/>
        <end position="23"/>
    </location>
</feature>
<keyword evidence="1" id="KW-0997">Cell inner membrane</keyword>
<dbReference type="EMBL" id="JBHLWE010000053">
    <property type="protein sequence ID" value="MFC0342418.1"/>
    <property type="molecule type" value="Genomic_DNA"/>
</dbReference>
<keyword evidence="1" id="KW-0973">c-di-GMP</keyword>
<comment type="function">
    <text evidence="1">Binds the cellulose synthase activator, bis-(3'-5') cyclic diguanylic acid (c-di-GMP).</text>
</comment>
<evidence type="ECO:0000313" key="4">
    <source>
        <dbReference type="EMBL" id="MFC0342418.1"/>
    </source>
</evidence>
<comment type="similarity">
    <text evidence="1">Belongs to the AcsB/BcsB family.</text>
</comment>
<comment type="subunit">
    <text evidence="1">Tightly associated with the cellulose synthase catalytic subunit.</text>
</comment>
<organism evidence="4 5">
    <name type="scientific">Paracoccus niistensis</name>
    <dbReference type="NCBI Taxonomy" id="632935"/>
    <lineage>
        <taxon>Bacteria</taxon>
        <taxon>Pseudomonadati</taxon>
        <taxon>Pseudomonadota</taxon>
        <taxon>Alphaproteobacteria</taxon>
        <taxon>Rhodobacterales</taxon>
        <taxon>Paracoccaceae</taxon>
        <taxon>Paracoccus</taxon>
    </lineage>
</organism>
<keyword evidence="1" id="KW-1133">Transmembrane helix</keyword>
<keyword evidence="1" id="KW-0135">Cellulose biosynthesis</keyword>
<keyword evidence="1" id="KW-0732">Signal</keyword>
<feature type="domain" description="Cellulose synthase subunit B-like C-terminal" evidence="3">
    <location>
        <begin position="655"/>
        <end position="780"/>
    </location>
</feature>
<dbReference type="InterPro" id="IPR018513">
    <property type="entry name" value="Cell_synthase_bac"/>
</dbReference>
<evidence type="ECO:0000256" key="1">
    <source>
        <dbReference type="RuleBase" id="RU365021"/>
    </source>
</evidence>
<feature type="region of interest" description="Disordered" evidence="2">
    <location>
        <begin position="608"/>
        <end position="627"/>
    </location>
</feature>
<proteinExistence type="inferred from homology"/>
<dbReference type="Gene3D" id="1.20.5.4520">
    <property type="match status" value="1"/>
</dbReference>
<keyword evidence="1" id="KW-0472">Membrane</keyword>